<dbReference type="RefSeq" id="WP_166317459.1">
    <property type="nucleotide sequence ID" value="NZ_WOTH01000032.1"/>
</dbReference>
<gene>
    <name evidence="1" type="ORF">GOB87_12605</name>
</gene>
<dbReference type="EMBL" id="WOTH01000032">
    <property type="protein sequence ID" value="NHO54774.1"/>
    <property type="molecule type" value="Genomic_DNA"/>
</dbReference>
<name>A0A967EJC9_9PROT</name>
<dbReference type="Proteomes" id="UP000597459">
    <property type="component" value="Unassembled WGS sequence"/>
</dbReference>
<proteinExistence type="predicted"/>
<evidence type="ECO:0000313" key="2">
    <source>
        <dbReference type="Proteomes" id="UP000597459"/>
    </source>
</evidence>
<reference evidence="1" key="1">
    <citation type="submission" date="2019-11" db="EMBL/GenBank/DDBJ databases">
        <title>Description of new Acetobacter species.</title>
        <authorList>
            <person name="Cleenwerck I."/>
            <person name="Sombolestani A.S."/>
        </authorList>
    </citation>
    <scope>NUCLEOTIDE SEQUENCE</scope>
    <source>
        <strain evidence="1">LMG 1626</strain>
    </source>
</reference>
<dbReference type="AlphaFoldDB" id="A0A967EJC9"/>
<sequence length="131" mass="14709">MPRSLLARTQPPLSSPQTGLLDQKSTIVREIIESIRRELFAMERFDHLAALDPRFCGSFVKRQENCRSLLEELKGNNPPSEFHEEIQMIVALVREVMPCEVVGDMDCSHSNSPPTNACICEIDAILAVKNS</sequence>
<keyword evidence="2" id="KW-1185">Reference proteome</keyword>
<evidence type="ECO:0000313" key="1">
    <source>
        <dbReference type="EMBL" id="NHO54774.1"/>
    </source>
</evidence>
<accession>A0A967EJC9</accession>
<organism evidence="1 2">
    <name type="scientific">Acetobacter estunensis</name>
    <dbReference type="NCBI Taxonomy" id="104097"/>
    <lineage>
        <taxon>Bacteria</taxon>
        <taxon>Pseudomonadati</taxon>
        <taxon>Pseudomonadota</taxon>
        <taxon>Alphaproteobacteria</taxon>
        <taxon>Acetobacterales</taxon>
        <taxon>Acetobacteraceae</taxon>
        <taxon>Acetobacter</taxon>
    </lineage>
</organism>
<comment type="caution">
    <text evidence="1">The sequence shown here is derived from an EMBL/GenBank/DDBJ whole genome shotgun (WGS) entry which is preliminary data.</text>
</comment>
<protein>
    <submittedName>
        <fullName evidence="1">Uncharacterized protein</fullName>
    </submittedName>
</protein>